<reference evidence="2 3" key="1">
    <citation type="submission" date="2015-07" db="EMBL/GenBank/DDBJ databases">
        <title>The draft genome sequence of Leadbetterella sp. JN14-9.</title>
        <authorList>
            <person name="Liu Y."/>
            <person name="Du J."/>
            <person name="Shao Z."/>
        </authorList>
    </citation>
    <scope>NUCLEOTIDE SEQUENCE [LARGE SCALE GENOMIC DNA]</scope>
    <source>
        <strain evidence="2 3">JN14-9</strain>
    </source>
</reference>
<sequence>MFFSEAERNQITEAIRKAELKTSGEIKVHVEEHCPHDEPLIRAQEVFSFLSLDHTAYRNGVLFYISITDRKFAILGDIGIHEKTGPDFWKEEKKIMFDNLHIGHTIDGLCLAIEKAGEALQKYFPYEMKGDVNEISNEISFGKKK</sequence>
<dbReference type="PANTHER" id="PTHR30373:SF8">
    <property type="entry name" value="BLL7265 PROTEIN"/>
    <property type="match status" value="1"/>
</dbReference>
<comment type="caution">
    <text evidence="2">The sequence shown here is derived from an EMBL/GenBank/DDBJ whole genome shotgun (WGS) entry which is preliminary data.</text>
</comment>
<dbReference type="InterPro" id="IPR007621">
    <property type="entry name" value="TPM_dom"/>
</dbReference>
<protein>
    <recommendedName>
        <fullName evidence="1">TPM domain-containing protein</fullName>
    </recommendedName>
</protein>
<evidence type="ECO:0000313" key="2">
    <source>
        <dbReference type="EMBL" id="KPM47184.1"/>
    </source>
</evidence>
<dbReference type="RefSeq" id="WP_055149817.1">
    <property type="nucleotide sequence ID" value="NZ_JXSZ01000012.1"/>
</dbReference>
<dbReference type="Pfam" id="PF04536">
    <property type="entry name" value="TPM_phosphatase"/>
    <property type="match status" value="1"/>
</dbReference>
<proteinExistence type="predicted"/>
<feature type="domain" description="TPM" evidence="1">
    <location>
        <begin position="2"/>
        <end position="93"/>
    </location>
</feature>
<evidence type="ECO:0000259" key="1">
    <source>
        <dbReference type="Pfam" id="PF04536"/>
    </source>
</evidence>
<dbReference type="Gene3D" id="3.10.310.50">
    <property type="match status" value="1"/>
</dbReference>
<keyword evidence="3" id="KW-1185">Reference proteome</keyword>
<dbReference type="AlphaFoldDB" id="A0A0P7C1I6"/>
<dbReference type="Proteomes" id="UP000050454">
    <property type="component" value="Unassembled WGS sequence"/>
</dbReference>
<evidence type="ECO:0000313" key="3">
    <source>
        <dbReference type="Proteomes" id="UP000050454"/>
    </source>
</evidence>
<dbReference type="PANTHER" id="PTHR30373">
    <property type="entry name" value="UPF0603 PROTEIN YGCG"/>
    <property type="match status" value="1"/>
</dbReference>
<gene>
    <name evidence="2" type="ORF">AFM12_15345</name>
</gene>
<name>A0A0P7C1I6_9BACT</name>
<dbReference type="STRING" id="1605367.AFM12_15345"/>
<dbReference type="EMBL" id="LGTQ01000012">
    <property type="protein sequence ID" value="KPM47184.1"/>
    <property type="molecule type" value="Genomic_DNA"/>
</dbReference>
<organism evidence="2 3">
    <name type="scientific">Jiulongibacter sediminis</name>
    <dbReference type="NCBI Taxonomy" id="1605367"/>
    <lineage>
        <taxon>Bacteria</taxon>
        <taxon>Pseudomonadati</taxon>
        <taxon>Bacteroidota</taxon>
        <taxon>Cytophagia</taxon>
        <taxon>Cytophagales</taxon>
        <taxon>Leadbetterellaceae</taxon>
        <taxon>Jiulongibacter</taxon>
    </lineage>
</organism>
<dbReference type="OrthoDB" id="9786161at2"/>
<accession>A0A0P7C1I6</accession>